<dbReference type="AlphaFoldDB" id="M2LXR3"/>
<dbReference type="GeneID" id="19115017"/>
<name>M2LXR3_BAUPA</name>
<dbReference type="eggNOG" id="ENOG502SN1P">
    <property type="taxonomic scope" value="Eukaryota"/>
</dbReference>
<dbReference type="InterPro" id="IPR021858">
    <property type="entry name" value="Fun_TF"/>
</dbReference>
<dbReference type="PANTHER" id="PTHR37540:SF5">
    <property type="entry name" value="TRANSCRIPTION FACTOR DOMAIN-CONTAINING PROTEIN"/>
    <property type="match status" value="1"/>
</dbReference>
<dbReference type="PANTHER" id="PTHR37540">
    <property type="entry name" value="TRANSCRIPTION FACTOR (ACR-2), PUTATIVE-RELATED-RELATED"/>
    <property type="match status" value="1"/>
</dbReference>
<organism evidence="1 2">
    <name type="scientific">Baudoinia panamericana (strain UAMH 10762)</name>
    <name type="common">Angels' share fungus</name>
    <name type="synonym">Baudoinia compniacensis (strain UAMH 10762)</name>
    <dbReference type="NCBI Taxonomy" id="717646"/>
    <lineage>
        <taxon>Eukaryota</taxon>
        <taxon>Fungi</taxon>
        <taxon>Dikarya</taxon>
        <taxon>Ascomycota</taxon>
        <taxon>Pezizomycotina</taxon>
        <taxon>Dothideomycetes</taxon>
        <taxon>Dothideomycetidae</taxon>
        <taxon>Mycosphaerellales</taxon>
        <taxon>Teratosphaeriaceae</taxon>
        <taxon>Baudoinia</taxon>
    </lineage>
</organism>
<dbReference type="RefSeq" id="XP_007673047.1">
    <property type="nucleotide sequence ID" value="XM_007674857.1"/>
</dbReference>
<gene>
    <name evidence="1" type="ORF">BAUCODRAFT_50852</name>
</gene>
<protein>
    <submittedName>
        <fullName evidence="1">Uncharacterized protein</fullName>
    </submittedName>
</protein>
<dbReference type="OrthoDB" id="4159781at2759"/>
<evidence type="ECO:0000313" key="1">
    <source>
        <dbReference type="EMBL" id="EMC99477.1"/>
    </source>
</evidence>
<accession>M2LXR3</accession>
<keyword evidence="2" id="KW-1185">Reference proteome</keyword>
<dbReference type="KEGG" id="bcom:BAUCODRAFT_50852"/>
<feature type="non-terminal residue" evidence="1">
    <location>
        <position position="1"/>
    </location>
</feature>
<dbReference type="Proteomes" id="UP000011761">
    <property type="component" value="Unassembled WGS sequence"/>
</dbReference>
<dbReference type="EMBL" id="KB445551">
    <property type="protein sequence ID" value="EMC99477.1"/>
    <property type="molecule type" value="Genomic_DNA"/>
</dbReference>
<sequence length="152" mass="16555">RIFAHYVQNIAVDIPELDGPASKGLLRRNLLPLMMTEASAMYAVLLMGASHFAVVQPTKNATLDLLHLKARALTEINLALADQKRATSDALISAVMKMAAYEAIFGDSATFAAHMRGLKMMLKLRGGFPTLGLNGLLERMVLWVDLNAAFIT</sequence>
<dbReference type="STRING" id="717646.M2LXR3"/>
<reference evidence="1 2" key="1">
    <citation type="journal article" date="2012" name="PLoS Pathog.">
        <title>Diverse lifestyles and strategies of plant pathogenesis encoded in the genomes of eighteen Dothideomycetes fungi.</title>
        <authorList>
            <person name="Ohm R.A."/>
            <person name="Feau N."/>
            <person name="Henrissat B."/>
            <person name="Schoch C.L."/>
            <person name="Horwitz B.A."/>
            <person name="Barry K.W."/>
            <person name="Condon B.J."/>
            <person name="Copeland A.C."/>
            <person name="Dhillon B."/>
            <person name="Glaser F."/>
            <person name="Hesse C.N."/>
            <person name="Kosti I."/>
            <person name="LaButti K."/>
            <person name="Lindquist E.A."/>
            <person name="Lucas S."/>
            <person name="Salamov A.A."/>
            <person name="Bradshaw R.E."/>
            <person name="Ciuffetti L."/>
            <person name="Hamelin R.C."/>
            <person name="Kema G.H.J."/>
            <person name="Lawrence C."/>
            <person name="Scott J.A."/>
            <person name="Spatafora J.W."/>
            <person name="Turgeon B.G."/>
            <person name="de Wit P.J.G.M."/>
            <person name="Zhong S."/>
            <person name="Goodwin S.B."/>
            <person name="Grigoriev I.V."/>
        </authorList>
    </citation>
    <scope>NUCLEOTIDE SEQUENCE [LARGE SCALE GENOMIC DNA]</scope>
    <source>
        <strain evidence="1 2">UAMH 10762</strain>
    </source>
</reference>
<feature type="non-terminal residue" evidence="1">
    <location>
        <position position="152"/>
    </location>
</feature>
<evidence type="ECO:0000313" key="2">
    <source>
        <dbReference type="Proteomes" id="UP000011761"/>
    </source>
</evidence>
<dbReference type="OMA" id="RIFAHYV"/>
<dbReference type="HOGENOM" id="CLU_109893_0_0_1"/>
<dbReference type="Pfam" id="PF11951">
    <property type="entry name" value="Fungal_trans_2"/>
    <property type="match status" value="1"/>
</dbReference>
<proteinExistence type="predicted"/>